<dbReference type="Proteomes" id="UP000007305">
    <property type="component" value="Chromosome 5"/>
</dbReference>
<reference evidence="1" key="3">
    <citation type="submission" date="2021-05" db="UniProtKB">
        <authorList>
            <consortium name="EnsemblPlants"/>
        </authorList>
    </citation>
    <scope>IDENTIFICATION</scope>
    <source>
        <strain evidence="1">cv. B73</strain>
    </source>
</reference>
<proteinExistence type="predicted"/>
<dbReference type="InParanoid" id="A0A804PF88"/>
<evidence type="ECO:0000313" key="1">
    <source>
        <dbReference type="EnsemblPlants" id="Zm00001eb231270_P001"/>
    </source>
</evidence>
<accession>A0A804PF88</accession>
<organism evidence="1 2">
    <name type="scientific">Zea mays</name>
    <name type="common">Maize</name>
    <dbReference type="NCBI Taxonomy" id="4577"/>
    <lineage>
        <taxon>Eukaryota</taxon>
        <taxon>Viridiplantae</taxon>
        <taxon>Streptophyta</taxon>
        <taxon>Embryophyta</taxon>
        <taxon>Tracheophyta</taxon>
        <taxon>Spermatophyta</taxon>
        <taxon>Magnoliopsida</taxon>
        <taxon>Liliopsida</taxon>
        <taxon>Poales</taxon>
        <taxon>Poaceae</taxon>
        <taxon>PACMAD clade</taxon>
        <taxon>Panicoideae</taxon>
        <taxon>Andropogonodae</taxon>
        <taxon>Andropogoneae</taxon>
        <taxon>Tripsacinae</taxon>
        <taxon>Zea</taxon>
    </lineage>
</organism>
<sequence length="102" mass="11118">MCCQSDDGDASVWLSSRGHRSSKRLACDAITDEKLVGALVCPAFCSVLFLPSRSQRTVVTGREGLVLGLHAKKGTKTPWSLHPHSVMHPKKKLLNLLHSSLL</sequence>
<reference evidence="1" key="2">
    <citation type="submission" date="2019-07" db="EMBL/GenBank/DDBJ databases">
        <authorList>
            <person name="Seetharam A."/>
            <person name="Woodhouse M."/>
            <person name="Cannon E."/>
        </authorList>
    </citation>
    <scope>NUCLEOTIDE SEQUENCE [LARGE SCALE GENOMIC DNA]</scope>
    <source>
        <strain evidence="1">cv. B73</strain>
    </source>
</reference>
<reference evidence="2" key="1">
    <citation type="journal article" date="2009" name="Science">
        <title>The B73 maize genome: complexity, diversity, and dynamics.</title>
        <authorList>
            <person name="Schnable P.S."/>
            <person name="Ware D."/>
            <person name="Fulton R.S."/>
            <person name="Stein J.C."/>
            <person name="Wei F."/>
            <person name="Pasternak S."/>
            <person name="Liang C."/>
            <person name="Zhang J."/>
            <person name="Fulton L."/>
            <person name="Graves T.A."/>
            <person name="Minx P."/>
            <person name="Reily A.D."/>
            <person name="Courtney L."/>
            <person name="Kruchowski S.S."/>
            <person name="Tomlinson C."/>
            <person name="Strong C."/>
            <person name="Delehaunty K."/>
            <person name="Fronick C."/>
            <person name="Courtney B."/>
            <person name="Rock S.M."/>
            <person name="Belter E."/>
            <person name="Du F."/>
            <person name="Kim K."/>
            <person name="Abbott R.M."/>
            <person name="Cotton M."/>
            <person name="Levy A."/>
            <person name="Marchetto P."/>
            <person name="Ochoa K."/>
            <person name="Jackson S.M."/>
            <person name="Gillam B."/>
            <person name="Chen W."/>
            <person name="Yan L."/>
            <person name="Higginbotham J."/>
            <person name="Cardenas M."/>
            <person name="Waligorski J."/>
            <person name="Applebaum E."/>
            <person name="Phelps L."/>
            <person name="Falcone J."/>
            <person name="Kanchi K."/>
            <person name="Thane T."/>
            <person name="Scimone A."/>
            <person name="Thane N."/>
            <person name="Henke J."/>
            <person name="Wang T."/>
            <person name="Ruppert J."/>
            <person name="Shah N."/>
            <person name="Rotter K."/>
            <person name="Hodges J."/>
            <person name="Ingenthron E."/>
            <person name="Cordes M."/>
            <person name="Kohlberg S."/>
            <person name="Sgro J."/>
            <person name="Delgado B."/>
            <person name="Mead K."/>
            <person name="Chinwalla A."/>
            <person name="Leonard S."/>
            <person name="Crouse K."/>
            <person name="Collura K."/>
            <person name="Kudrna D."/>
            <person name="Currie J."/>
            <person name="He R."/>
            <person name="Angelova A."/>
            <person name="Rajasekar S."/>
            <person name="Mueller T."/>
            <person name="Lomeli R."/>
            <person name="Scara G."/>
            <person name="Ko A."/>
            <person name="Delaney K."/>
            <person name="Wissotski M."/>
            <person name="Lopez G."/>
            <person name="Campos D."/>
            <person name="Braidotti M."/>
            <person name="Ashley E."/>
            <person name="Golser W."/>
            <person name="Kim H."/>
            <person name="Lee S."/>
            <person name="Lin J."/>
            <person name="Dujmic Z."/>
            <person name="Kim W."/>
            <person name="Talag J."/>
            <person name="Zuccolo A."/>
            <person name="Fan C."/>
            <person name="Sebastian A."/>
            <person name="Kramer M."/>
            <person name="Spiegel L."/>
            <person name="Nascimento L."/>
            <person name="Zutavern T."/>
            <person name="Miller B."/>
            <person name="Ambroise C."/>
            <person name="Muller S."/>
            <person name="Spooner W."/>
            <person name="Narechania A."/>
            <person name="Ren L."/>
            <person name="Wei S."/>
            <person name="Kumari S."/>
            <person name="Faga B."/>
            <person name="Levy M.J."/>
            <person name="McMahan L."/>
            <person name="Van Buren P."/>
            <person name="Vaughn M.W."/>
            <person name="Ying K."/>
            <person name="Yeh C.-T."/>
            <person name="Emrich S.J."/>
            <person name="Jia Y."/>
            <person name="Kalyanaraman A."/>
            <person name="Hsia A.-P."/>
            <person name="Barbazuk W.B."/>
            <person name="Baucom R.S."/>
            <person name="Brutnell T.P."/>
            <person name="Carpita N.C."/>
            <person name="Chaparro C."/>
            <person name="Chia J.-M."/>
            <person name="Deragon J.-M."/>
            <person name="Estill J.C."/>
            <person name="Fu Y."/>
            <person name="Jeddeloh J.A."/>
            <person name="Han Y."/>
            <person name="Lee H."/>
            <person name="Li P."/>
            <person name="Lisch D.R."/>
            <person name="Liu S."/>
            <person name="Liu Z."/>
            <person name="Nagel D.H."/>
            <person name="McCann M.C."/>
            <person name="SanMiguel P."/>
            <person name="Myers A.M."/>
            <person name="Nettleton D."/>
            <person name="Nguyen J."/>
            <person name="Penning B.W."/>
            <person name="Ponnala L."/>
            <person name="Schneider K.L."/>
            <person name="Schwartz D.C."/>
            <person name="Sharma A."/>
            <person name="Soderlund C."/>
            <person name="Springer N.M."/>
            <person name="Sun Q."/>
            <person name="Wang H."/>
            <person name="Waterman M."/>
            <person name="Westerman R."/>
            <person name="Wolfgruber T.K."/>
            <person name="Yang L."/>
            <person name="Yu Y."/>
            <person name="Zhang L."/>
            <person name="Zhou S."/>
            <person name="Zhu Q."/>
            <person name="Bennetzen J.L."/>
            <person name="Dawe R.K."/>
            <person name="Jiang J."/>
            <person name="Jiang N."/>
            <person name="Presting G.G."/>
            <person name="Wessler S.R."/>
            <person name="Aluru S."/>
            <person name="Martienssen R.A."/>
            <person name="Clifton S.W."/>
            <person name="McCombie W.R."/>
            <person name="Wing R.A."/>
            <person name="Wilson R.K."/>
        </authorList>
    </citation>
    <scope>NUCLEOTIDE SEQUENCE [LARGE SCALE GENOMIC DNA]</scope>
    <source>
        <strain evidence="2">cv. B73</strain>
    </source>
</reference>
<protein>
    <submittedName>
        <fullName evidence="1">Uncharacterized protein</fullName>
    </submittedName>
</protein>
<name>A0A804PF88_MAIZE</name>
<evidence type="ECO:0000313" key="2">
    <source>
        <dbReference type="Proteomes" id="UP000007305"/>
    </source>
</evidence>
<keyword evidence="2" id="KW-1185">Reference proteome</keyword>
<dbReference type="AlphaFoldDB" id="A0A804PF88"/>
<dbReference type="Gramene" id="Zm00001eb231270_T001">
    <property type="protein sequence ID" value="Zm00001eb231270_P001"/>
    <property type="gene ID" value="Zm00001eb231270"/>
</dbReference>
<dbReference type="EnsemblPlants" id="Zm00001eb231270_T001">
    <property type="protein sequence ID" value="Zm00001eb231270_P001"/>
    <property type="gene ID" value="Zm00001eb231270"/>
</dbReference>